<dbReference type="Gene3D" id="3.40.1190.20">
    <property type="match status" value="1"/>
</dbReference>
<keyword evidence="1" id="KW-0808">Transferase</keyword>
<comment type="caution">
    <text evidence="1">The sequence shown here is derived from an EMBL/GenBank/DDBJ whole genome shotgun (WGS) entry which is preliminary data.</text>
</comment>
<dbReference type="InterPro" id="IPR011611">
    <property type="entry name" value="PfkB_dom"/>
</dbReference>
<dbReference type="GO" id="GO:0016301">
    <property type="term" value="F:kinase activity"/>
    <property type="evidence" value="ECO:0007669"/>
    <property type="project" value="UniProtKB-KW"/>
</dbReference>
<dbReference type="EMBL" id="NFLC01000002">
    <property type="protein sequence ID" value="OUQ11562.1"/>
    <property type="molecule type" value="Genomic_DNA"/>
</dbReference>
<sequence>MTLSEKEAQLFNLIKTNPYFSQQELAEKMNLSRSTVANMISRLIEEKYLLGRAYVVNEKDYLVCIGGANVDRKLQSLAPLQAATSNPATSALSIGGVARNIAENLGRLGHPISLLSVCGKDSDFEAIKQHSQSFMNLDAIYQTEEVATGSYTAVLDADGNMAVALADMSAYDLLTPAVIQLNLPLLHGARAIIIDLNCPAETLHFIIQFGKQYQIPVIVIPVSSPKMAHLPKDLAGVSLLIANRDESETFLDTQITDTQSWQDAMQKWLALGVENIVITNGQQGAMAMSQTGEQAYQAAICVEKIIDVTGAGDAFSGAFIDSWLNGRTLADCLKFATTNAVFTIRCMHTVRTDLTKEKLIQNREELAL</sequence>
<dbReference type="AlphaFoldDB" id="A0A0H2Q187"/>
<dbReference type="PROSITE" id="PS00584">
    <property type="entry name" value="PFKB_KINASES_2"/>
    <property type="match status" value="1"/>
</dbReference>
<dbReference type="InterPro" id="IPR036388">
    <property type="entry name" value="WH-like_DNA-bd_sf"/>
</dbReference>
<evidence type="ECO:0000313" key="2">
    <source>
        <dbReference type="Proteomes" id="UP000196074"/>
    </source>
</evidence>
<accession>A0A0H2Q187</accession>
<gene>
    <name evidence="1" type="ORF">B5E88_01500</name>
</gene>
<dbReference type="GeneID" id="60872529"/>
<dbReference type="SUPFAM" id="SSF46785">
    <property type="entry name" value="Winged helix' DNA-binding domain"/>
    <property type="match status" value="1"/>
</dbReference>
<proteinExistence type="predicted"/>
<name>A0A0H2Q187_9ENTE</name>
<reference evidence="2" key="1">
    <citation type="submission" date="2017-04" db="EMBL/GenBank/DDBJ databases">
        <title>Function of individual gut microbiota members based on whole genome sequencing of pure cultures obtained from chicken caecum.</title>
        <authorList>
            <person name="Medvecky M."/>
            <person name="Cejkova D."/>
            <person name="Polansky O."/>
            <person name="Karasova D."/>
            <person name="Kubasova T."/>
            <person name="Cizek A."/>
            <person name="Rychlik I."/>
        </authorList>
    </citation>
    <scope>NUCLEOTIDE SEQUENCE [LARGE SCALE GENOMIC DNA]</scope>
    <source>
        <strain evidence="2">An144</strain>
    </source>
</reference>
<dbReference type="InterPro" id="IPR029056">
    <property type="entry name" value="Ribokinase-like"/>
</dbReference>
<dbReference type="RefSeq" id="WP_016250847.1">
    <property type="nucleotide sequence ID" value="NZ_CP010064.1"/>
</dbReference>
<keyword evidence="1" id="KW-0418">Kinase</keyword>
<organism evidence="1 2">
    <name type="scientific">Enterococcus cecorum</name>
    <dbReference type="NCBI Taxonomy" id="44008"/>
    <lineage>
        <taxon>Bacteria</taxon>
        <taxon>Bacillati</taxon>
        <taxon>Bacillota</taxon>
        <taxon>Bacilli</taxon>
        <taxon>Lactobacillales</taxon>
        <taxon>Enterococcaceae</taxon>
        <taxon>Enterococcus</taxon>
    </lineage>
</organism>
<dbReference type="Pfam" id="PF13412">
    <property type="entry name" value="HTH_24"/>
    <property type="match status" value="1"/>
</dbReference>
<dbReference type="InterPro" id="IPR002173">
    <property type="entry name" value="Carboh/pur_kinase_PfkB_CS"/>
</dbReference>
<dbReference type="CDD" id="cd01941">
    <property type="entry name" value="YeiC_kinase_like"/>
    <property type="match status" value="1"/>
</dbReference>
<dbReference type="SUPFAM" id="SSF53613">
    <property type="entry name" value="Ribokinase-like"/>
    <property type="match status" value="1"/>
</dbReference>
<dbReference type="Pfam" id="PF00294">
    <property type="entry name" value="PfkB"/>
    <property type="match status" value="1"/>
</dbReference>
<dbReference type="Gene3D" id="1.10.10.10">
    <property type="entry name" value="Winged helix-like DNA-binding domain superfamily/Winged helix DNA-binding domain"/>
    <property type="match status" value="1"/>
</dbReference>
<dbReference type="PROSITE" id="PS00583">
    <property type="entry name" value="PFKB_KINASES_1"/>
    <property type="match status" value="1"/>
</dbReference>
<dbReference type="Proteomes" id="UP000196074">
    <property type="component" value="Unassembled WGS sequence"/>
</dbReference>
<dbReference type="PANTHER" id="PTHR10584:SF166">
    <property type="entry name" value="RIBOKINASE"/>
    <property type="match status" value="1"/>
</dbReference>
<protein>
    <submittedName>
        <fullName evidence="1">Carbohydrate kinase</fullName>
    </submittedName>
</protein>
<dbReference type="InterPro" id="IPR036390">
    <property type="entry name" value="WH_DNA-bd_sf"/>
</dbReference>
<evidence type="ECO:0000313" key="1">
    <source>
        <dbReference type="EMBL" id="OUQ11562.1"/>
    </source>
</evidence>
<dbReference type="PANTHER" id="PTHR10584">
    <property type="entry name" value="SUGAR KINASE"/>
    <property type="match status" value="1"/>
</dbReference>